<keyword evidence="1" id="KW-0732">Signal</keyword>
<evidence type="ECO:0000313" key="2">
    <source>
        <dbReference type="EMBL" id="MFB2897047.1"/>
    </source>
</evidence>
<feature type="chain" id="PRO_5047419539" evidence="1">
    <location>
        <begin position="30"/>
        <end position="378"/>
    </location>
</feature>
<accession>A0ABV4Y191</accession>
<evidence type="ECO:0000256" key="1">
    <source>
        <dbReference type="SAM" id="SignalP"/>
    </source>
</evidence>
<dbReference type="NCBIfam" id="NF038122">
    <property type="entry name" value="metallo_LGF"/>
    <property type="match status" value="1"/>
</dbReference>
<name>A0ABV4Y191_9CYAN</name>
<dbReference type="InterPro" id="IPR024079">
    <property type="entry name" value="MetalloPept_cat_dom_sf"/>
</dbReference>
<comment type="caution">
    <text evidence="2">The sequence shown here is derived from an EMBL/GenBank/DDBJ whole genome shotgun (WGS) entry which is preliminary data.</text>
</comment>
<keyword evidence="2" id="KW-0482">Metalloprotease</keyword>
<dbReference type="RefSeq" id="WP_413266663.1">
    <property type="nucleotide sequence ID" value="NZ_JBHFNR010000235.1"/>
</dbReference>
<keyword evidence="2" id="KW-0645">Protease</keyword>
<sequence>MKANSAVKRICSKLLTPIAFSLTAGISLSGTAVQALTFKFNYSPDIDPRALAGFQTASDLWSDLLIDNVTVNLDIGYRALGSGVLGETGTTLYDRSYSVLRNALSLDATSTDDAIAVSNLQTGSALDMLINYTANNPNGSGSATPYFDNNNSNNNRLALLTGANAKALGLLPADNADSDGSIAFSSLFNFDFDRTDGIDADKYDFISVAAHEIGHALGFISSVDDIDYVAGFLKQTSQYSENDYLPTTADFFRFSSNSIQYGKSVIDLTAGSTDQYFSIDGGNTRIASFSTGQFLGDRRQASHWKDDILTGVYLGIMDPGYSSPVLSRTQPRFITNNDVMLFDVIGWDRRAVPEPSTVVGLMVLGAGLLLKGKRQSNC</sequence>
<evidence type="ECO:0000313" key="3">
    <source>
        <dbReference type="Proteomes" id="UP001576784"/>
    </source>
</evidence>
<organism evidence="2 3">
    <name type="scientific">Floridaenema flaviceps BLCC-F50</name>
    <dbReference type="NCBI Taxonomy" id="3153642"/>
    <lineage>
        <taxon>Bacteria</taxon>
        <taxon>Bacillati</taxon>
        <taxon>Cyanobacteriota</taxon>
        <taxon>Cyanophyceae</taxon>
        <taxon>Oscillatoriophycideae</taxon>
        <taxon>Aerosakkonematales</taxon>
        <taxon>Aerosakkonemataceae</taxon>
        <taxon>Floridanema</taxon>
        <taxon>Floridanema flaviceps</taxon>
    </lineage>
</organism>
<dbReference type="EMBL" id="JBHFNR010000235">
    <property type="protein sequence ID" value="MFB2897047.1"/>
    <property type="molecule type" value="Genomic_DNA"/>
</dbReference>
<dbReference type="NCBIfam" id="TIGR02595">
    <property type="entry name" value="PEP_CTERM"/>
    <property type="match status" value="1"/>
</dbReference>
<protein>
    <submittedName>
        <fullName evidence="2">NF038122 family metalloprotease</fullName>
    </submittedName>
</protein>
<dbReference type="GO" id="GO:0008237">
    <property type="term" value="F:metallopeptidase activity"/>
    <property type="evidence" value="ECO:0007669"/>
    <property type="project" value="UniProtKB-KW"/>
</dbReference>
<reference evidence="2 3" key="1">
    <citation type="submission" date="2024-09" db="EMBL/GenBank/DDBJ databases">
        <title>Floridaenema gen nov. (Aerosakkonemataceae, Aerosakkonematales ord. nov., Cyanobacteria) from benthic tropical and subtropical fresh waters, with the description of four new species.</title>
        <authorList>
            <person name="Moretto J.A."/>
            <person name="Berthold D.E."/>
            <person name="Lefler F.W."/>
            <person name="Huang I.-S."/>
            <person name="Laughinghouse H. IV."/>
        </authorList>
    </citation>
    <scope>NUCLEOTIDE SEQUENCE [LARGE SCALE GENOMIC DNA]</scope>
    <source>
        <strain evidence="2 3">BLCC-F50</strain>
    </source>
</reference>
<proteinExistence type="predicted"/>
<gene>
    <name evidence="2" type="ORF">ACE1CI_29380</name>
</gene>
<feature type="signal peptide" evidence="1">
    <location>
        <begin position="1"/>
        <end position="29"/>
    </location>
</feature>
<keyword evidence="2" id="KW-0378">Hydrolase</keyword>
<dbReference type="InterPro" id="IPR013424">
    <property type="entry name" value="Ice-binding_C"/>
</dbReference>
<dbReference type="SUPFAM" id="SSF55486">
    <property type="entry name" value="Metalloproteases ('zincins'), catalytic domain"/>
    <property type="match status" value="1"/>
</dbReference>
<keyword evidence="3" id="KW-1185">Reference proteome</keyword>
<dbReference type="Proteomes" id="UP001576784">
    <property type="component" value="Unassembled WGS sequence"/>
</dbReference>
<dbReference type="Gene3D" id="3.40.390.10">
    <property type="entry name" value="Collagenase (Catalytic Domain)"/>
    <property type="match status" value="1"/>
</dbReference>